<evidence type="ECO:0000256" key="3">
    <source>
        <dbReference type="ARBA" id="ARBA00022777"/>
    </source>
</evidence>
<evidence type="ECO:0000256" key="2">
    <source>
        <dbReference type="ARBA" id="ARBA00022679"/>
    </source>
</evidence>
<evidence type="ECO:0000256" key="1">
    <source>
        <dbReference type="ARBA" id="ARBA00009156"/>
    </source>
</evidence>
<dbReference type="InterPro" id="IPR050406">
    <property type="entry name" value="FGGY_Carb_Kinase"/>
</dbReference>
<sequence>MIPIAVTAIFDIGKTNKKLLLFDEQQRVVDQYAERIEELTDEDGFPCDDILAIRRFIFSALDRIIENPGWNLQAVNFSAYGASLVYLDENGQPITPFYNYLKPYPDELSKALFEKYGGQESWSRETASPYLGSLNSGLQLYRLKVEQPELFKRLNFALHLPQYCSYLLTGLHSSDSTSIGCHTGLWDYEKNDYHEWVQQEGLTEKLAPLFPSDYKERVRYKGQAFWCGIGMHDSSAALVPYLQQADKKFALLSTGTWCITLNPFNEDPLTSQELELDCLCFLSCEGKPVKASRLFGGHEHEIQVKRIADHFQLSVEQVLSVTVDENFTPIPSSFTPAPGSLIEKLAFRDRSLQEFASASEAYHQLMFDLITLQAVSIRLVVTEDIGILFLEGGFARNELFIHFLKLAFPKLTIQFGENAQGAALGALLVLKDSVASSL</sequence>
<protein>
    <submittedName>
        <fullName evidence="6">Carbohydrate kinase</fullName>
    </submittedName>
</protein>
<dbReference type="Gene3D" id="3.30.420.40">
    <property type="match status" value="2"/>
</dbReference>
<dbReference type="Pfam" id="PF21546">
    <property type="entry name" value="FGGY_C_2"/>
    <property type="match status" value="1"/>
</dbReference>
<keyword evidence="7" id="KW-1185">Reference proteome</keyword>
<comment type="caution">
    <text evidence="6">The sequence shown here is derived from an EMBL/GenBank/DDBJ whole genome shotgun (WGS) entry which is preliminary data.</text>
</comment>
<proteinExistence type="inferred from homology"/>
<dbReference type="SUPFAM" id="SSF53067">
    <property type="entry name" value="Actin-like ATPase domain"/>
    <property type="match status" value="1"/>
</dbReference>
<dbReference type="InterPro" id="IPR043129">
    <property type="entry name" value="ATPase_NBD"/>
</dbReference>
<dbReference type="Proteomes" id="UP001200145">
    <property type="component" value="Unassembled WGS sequence"/>
</dbReference>
<dbReference type="InterPro" id="IPR018484">
    <property type="entry name" value="FGGY_N"/>
</dbReference>
<dbReference type="PANTHER" id="PTHR43095">
    <property type="entry name" value="SUGAR KINASE"/>
    <property type="match status" value="1"/>
</dbReference>
<feature type="domain" description="Carbohydrate kinase FGGY C-terminal" evidence="5">
    <location>
        <begin position="247"/>
        <end position="431"/>
    </location>
</feature>
<organism evidence="6 7">
    <name type="scientific">Flavihumibacter fluminis</name>
    <dbReference type="NCBI Taxonomy" id="2909236"/>
    <lineage>
        <taxon>Bacteria</taxon>
        <taxon>Pseudomonadati</taxon>
        <taxon>Bacteroidota</taxon>
        <taxon>Chitinophagia</taxon>
        <taxon>Chitinophagales</taxon>
        <taxon>Chitinophagaceae</taxon>
        <taxon>Flavihumibacter</taxon>
    </lineage>
</organism>
<gene>
    <name evidence="6" type="ORF">L0U88_14055</name>
</gene>
<dbReference type="GO" id="GO:0016301">
    <property type="term" value="F:kinase activity"/>
    <property type="evidence" value="ECO:0007669"/>
    <property type="project" value="UniProtKB-KW"/>
</dbReference>
<dbReference type="Pfam" id="PF00370">
    <property type="entry name" value="FGGY_N"/>
    <property type="match status" value="1"/>
</dbReference>
<dbReference type="RefSeq" id="WP_234866707.1">
    <property type="nucleotide sequence ID" value="NZ_JAKEVY010000003.1"/>
</dbReference>
<dbReference type="EMBL" id="JAKEVY010000003">
    <property type="protein sequence ID" value="MCF1715758.1"/>
    <property type="molecule type" value="Genomic_DNA"/>
</dbReference>
<dbReference type="PANTHER" id="PTHR43095:SF2">
    <property type="entry name" value="GLUCONOKINASE"/>
    <property type="match status" value="1"/>
</dbReference>
<evidence type="ECO:0000313" key="6">
    <source>
        <dbReference type="EMBL" id="MCF1715758.1"/>
    </source>
</evidence>
<keyword evidence="3 6" id="KW-0418">Kinase</keyword>
<dbReference type="InterPro" id="IPR049382">
    <property type="entry name" value="FGGY_C_2"/>
</dbReference>
<reference evidence="6 7" key="1">
    <citation type="submission" date="2022-01" db="EMBL/GenBank/DDBJ databases">
        <title>Flavihumibacter sp. nov., isolated from sediment of a river.</title>
        <authorList>
            <person name="Liu H."/>
        </authorList>
    </citation>
    <scope>NUCLEOTIDE SEQUENCE [LARGE SCALE GENOMIC DNA]</scope>
    <source>
        <strain evidence="6 7">RY-1</strain>
    </source>
</reference>
<comment type="similarity">
    <text evidence="1">Belongs to the FGGY kinase family.</text>
</comment>
<dbReference type="CDD" id="cd07772">
    <property type="entry name" value="ASKHA_NBD_FGGY_NaCK-like"/>
    <property type="match status" value="1"/>
</dbReference>
<keyword evidence="2" id="KW-0808">Transferase</keyword>
<accession>A0ABS9BKU2</accession>
<evidence type="ECO:0000259" key="4">
    <source>
        <dbReference type="Pfam" id="PF00370"/>
    </source>
</evidence>
<evidence type="ECO:0000259" key="5">
    <source>
        <dbReference type="Pfam" id="PF21546"/>
    </source>
</evidence>
<name>A0ABS9BKU2_9BACT</name>
<feature type="domain" description="Carbohydrate kinase FGGY N-terminal" evidence="4">
    <location>
        <begin position="9"/>
        <end position="202"/>
    </location>
</feature>
<evidence type="ECO:0000313" key="7">
    <source>
        <dbReference type="Proteomes" id="UP001200145"/>
    </source>
</evidence>